<evidence type="ECO:0000256" key="3">
    <source>
        <dbReference type="ARBA" id="ARBA00022692"/>
    </source>
</evidence>
<feature type="transmembrane region" description="Helical" evidence="6">
    <location>
        <begin position="218"/>
        <end position="235"/>
    </location>
</feature>
<sequence>MAHRVWFQTGIAVILTLIIIWLIMQVGVIFQPIGTIITTVFIPILIGGLFFYITEPIKRFFERRGLNRIVSILTVFIIIIIVVAIFMTLLVPVISDQIRTLIEMWPRLQRDFLELLDIVLLYQDDLPFDLSQMLDQGLEQVTSLFSGLAGNIFSILSGTVSVLLTIVLIPFFYFFMMKDHERLVPALLSPFDGTFKQFLSELLHDIDKTLRAFIQGQLLVSTILAILLFIGYSIIGLEYALLLAMLALLLNIIPFIGPWMAFIPAAILATIQDPWMLVWVSIITLVAQQAESNLITPNVMGQSLQLHPLTVITVVLAAGNIGGFIGMLIAIPTYAIIKVVVINIWRYRTDFTQAFLRKTE</sequence>
<evidence type="ECO:0000256" key="5">
    <source>
        <dbReference type="ARBA" id="ARBA00023136"/>
    </source>
</evidence>
<dbReference type="EMBL" id="FOIT01000003">
    <property type="protein sequence ID" value="SEW02993.1"/>
    <property type="molecule type" value="Genomic_DNA"/>
</dbReference>
<dbReference type="Proteomes" id="UP000243605">
    <property type="component" value="Unassembled WGS sequence"/>
</dbReference>
<evidence type="ECO:0000256" key="2">
    <source>
        <dbReference type="ARBA" id="ARBA00009773"/>
    </source>
</evidence>
<evidence type="ECO:0000256" key="1">
    <source>
        <dbReference type="ARBA" id="ARBA00004141"/>
    </source>
</evidence>
<proteinExistence type="inferred from homology"/>
<dbReference type="Pfam" id="PF01594">
    <property type="entry name" value="AI-2E_transport"/>
    <property type="match status" value="1"/>
</dbReference>
<dbReference type="InterPro" id="IPR002549">
    <property type="entry name" value="AI-2E-like"/>
</dbReference>
<evidence type="ECO:0000313" key="8">
    <source>
        <dbReference type="Proteomes" id="UP000243605"/>
    </source>
</evidence>
<dbReference type="PANTHER" id="PTHR21716:SF69">
    <property type="entry name" value="TRANSPORT PROTEIN YUBA-RELATED"/>
    <property type="match status" value="1"/>
</dbReference>
<name>A0A662Z3J2_9STAP</name>
<keyword evidence="3 6" id="KW-0812">Transmembrane</keyword>
<dbReference type="GO" id="GO:0016020">
    <property type="term" value="C:membrane"/>
    <property type="evidence" value="ECO:0007669"/>
    <property type="project" value="UniProtKB-SubCell"/>
</dbReference>
<feature type="transmembrane region" description="Helical" evidence="6">
    <location>
        <begin position="310"/>
        <end position="337"/>
    </location>
</feature>
<evidence type="ECO:0000313" key="7">
    <source>
        <dbReference type="EMBL" id="SEW02993.1"/>
    </source>
</evidence>
<gene>
    <name evidence="7" type="ORF">SAMN05192557_1331</name>
</gene>
<feature type="transmembrane region" description="Helical" evidence="6">
    <location>
        <begin position="5"/>
        <end position="23"/>
    </location>
</feature>
<feature type="transmembrane region" description="Helical" evidence="6">
    <location>
        <begin position="274"/>
        <end position="290"/>
    </location>
</feature>
<reference evidence="7 8" key="1">
    <citation type="submission" date="2016-10" db="EMBL/GenBank/DDBJ databases">
        <authorList>
            <person name="Varghese N."/>
            <person name="Submissions S."/>
        </authorList>
    </citation>
    <scope>NUCLEOTIDE SEQUENCE [LARGE SCALE GENOMIC DNA]</scope>
    <source>
        <strain evidence="7 8">IBRC-M10081</strain>
    </source>
</reference>
<evidence type="ECO:0000256" key="4">
    <source>
        <dbReference type="ARBA" id="ARBA00022989"/>
    </source>
</evidence>
<accession>A0A662Z3J2</accession>
<feature type="transmembrane region" description="Helical" evidence="6">
    <location>
        <begin position="65"/>
        <end position="94"/>
    </location>
</feature>
<dbReference type="AlphaFoldDB" id="A0A662Z3J2"/>
<evidence type="ECO:0000256" key="6">
    <source>
        <dbReference type="SAM" id="Phobius"/>
    </source>
</evidence>
<comment type="subcellular location">
    <subcellularLocation>
        <location evidence="1">Membrane</location>
        <topology evidence="1">Multi-pass membrane protein</topology>
    </subcellularLocation>
</comment>
<dbReference type="GO" id="GO:0055085">
    <property type="term" value="P:transmembrane transport"/>
    <property type="evidence" value="ECO:0007669"/>
    <property type="project" value="TreeGrafter"/>
</dbReference>
<feature type="transmembrane region" description="Helical" evidence="6">
    <location>
        <begin position="152"/>
        <end position="175"/>
    </location>
</feature>
<feature type="transmembrane region" description="Helical" evidence="6">
    <location>
        <begin position="29"/>
        <end position="53"/>
    </location>
</feature>
<keyword evidence="4 6" id="KW-1133">Transmembrane helix</keyword>
<dbReference type="RefSeq" id="WP_091475048.1">
    <property type="nucleotide sequence ID" value="NZ_FOIT01000003.1"/>
</dbReference>
<dbReference type="OrthoDB" id="9793390at2"/>
<keyword evidence="5 6" id="KW-0472">Membrane</keyword>
<protein>
    <submittedName>
        <fullName evidence="7">Predicted PurR-regulated permease PerM</fullName>
    </submittedName>
</protein>
<feature type="transmembrane region" description="Helical" evidence="6">
    <location>
        <begin position="241"/>
        <end position="262"/>
    </location>
</feature>
<organism evidence="7 8">
    <name type="scientific">Aliicoccus persicus</name>
    <dbReference type="NCBI Taxonomy" id="930138"/>
    <lineage>
        <taxon>Bacteria</taxon>
        <taxon>Bacillati</taxon>
        <taxon>Bacillota</taxon>
        <taxon>Bacilli</taxon>
        <taxon>Bacillales</taxon>
        <taxon>Staphylococcaceae</taxon>
        <taxon>Aliicoccus</taxon>
    </lineage>
</organism>
<comment type="similarity">
    <text evidence="2">Belongs to the autoinducer-2 exporter (AI-2E) (TC 2.A.86) family.</text>
</comment>
<dbReference type="PANTHER" id="PTHR21716">
    <property type="entry name" value="TRANSMEMBRANE PROTEIN"/>
    <property type="match status" value="1"/>
</dbReference>
<keyword evidence="8" id="KW-1185">Reference proteome</keyword>